<dbReference type="InterPro" id="IPR012675">
    <property type="entry name" value="Beta-grasp_dom_sf"/>
</dbReference>
<accession>A0ABW3J8K1</accession>
<dbReference type="SUPFAM" id="SSF54285">
    <property type="entry name" value="MoaD/ThiS"/>
    <property type="match status" value="1"/>
</dbReference>
<dbReference type="Gene3D" id="3.10.20.30">
    <property type="match status" value="1"/>
</dbReference>
<reference evidence="2" key="1">
    <citation type="journal article" date="2019" name="Int. J. Syst. Evol. Microbiol.">
        <title>The Global Catalogue of Microorganisms (GCM) 10K type strain sequencing project: providing services to taxonomists for standard genome sequencing and annotation.</title>
        <authorList>
            <consortium name="The Broad Institute Genomics Platform"/>
            <consortium name="The Broad Institute Genome Sequencing Center for Infectious Disease"/>
            <person name="Wu L."/>
            <person name="Ma J."/>
        </authorList>
    </citation>
    <scope>NUCLEOTIDE SEQUENCE [LARGE SCALE GENOMIC DNA]</scope>
    <source>
        <strain evidence="2">CCUG 61697</strain>
    </source>
</reference>
<sequence length="65" mass="6760">MQILLNGEPLATEADDLAALCAELELADAKIATARNGDFVPVAARAQTRLANGDEIEIVAPRQGG</sequence>
<dbReference type="NCBIfam" id="TIGR01683">
    <property type="entry name" value="thiS"/>
    <property type="match status" value="1"/>
</dbReference>
<dbReference type="PANTHER" id="PTHR34472">
    <property type="entry name" value="SULFUR CARRIER PROTEIN THIS"/>
    <property type="match status" value="1"/>
</dbReference>
<dbReference type="Proteomes" id="UP001597102">
    <property type="component" value="Unassembled WGS sequence"/>
</dbReference>
<evidence type="ECO:0000313" key="1">
    <source>
        <dbReference type="EMBL" id="MFD0986399.1"/>
    </source>
</evidence>
<dbReference type="EMBL" id="JBHTJO010000001">
    <property type="protein sequence ID" value="MFD0986399.1"/>
    <property type="molecule type" value="Genomic_DNA"/>
</dbReference>
<dbReference type="InterPro" id="IPR016155">
    <property type="entry name" value="Mopterin_synth/thiamin_S_b"/>
</dbReference>
<organism evidence="1 2">
    <name type="scientific">Methyloligella solikamskensis</name>
    <dbReference type="NCBI Taxonomy" id="1177756"/>
    <lineage>
        <taxon>Bacteria</taxon>
        <taxon>Pseudomonadati</taxon>
        <taxon>Pseudomonadota</taxon>
        <taxon>Alphaproteobacteria</taxon>
        <taxon>Hyphomicrobiales</taxon>
        <taxon>Hyphomicrobiaceae</taxon>
        <taxon>Methyloligella</taxon>
    </lineage>
</organism>
<dbReference type="RefSeq" id="WP_379086460.1">
    <property type="nucleotide sequence ID" value="NZ_JBHTJO010000001.1"/>
</dbReference>
<comment type="caution">
    <text evidence="1">The sequence shown here is derived from an EMBL/GenBank/DDBJ whole genome shotgun (WGS) entry which is preliminary data.</text>
</comment>
<dbReference type="CDD" id="cd00565">
    <property type="entry name" value="Ubl_ThiS"/>
    <property type="match status" value="1"/>
</dbReference>
<dbReference type="InterPro" id="IPR010035">
    <property type="entry name" value="Thi_S"/>
</dbReference>
<dbReference type="PANTHER" id="PTHR34472:SF1">
    <property type="entry name" value="SULFUR CARRIER PROTEIN THIS"/>
    <property type="match status" value="1"/>
</dbReference>
<dbReference type="Pfam" id="PF02597">
    <property type="entry name" value="ThiS"/>
    <property type="match status" value="1"/>
</dbReference>
<gene>
    <name evidence="1" type="primary">thiS</name>
    <name evidence="1" type="ORF">ACFQ2F_04740</name>
</gene>
<proteinExistence type="predicted"/>
<name>A0ABW3J8K1_9HYPH</name>
<keyword evidence="2" id="KW-1185">Reference proteome</keyword>
<evidence type="ECO:0000313" key="2">
    <source>
        <dbReference type="Proteomes" id="UP001597102"/>
    </source>
</evidence>
<protein>
    <submittedName>
        <fullName evidence="1">Sulfur carrier protein ThiS</fullName>
    </submittedName>
</protein>
<dbReference type="InterPro" id="IPR003749">
    <property type="entry name" value="ThiS/MoaD-like"/>
</dbReference>